<feature type="transmembrane region" description="Helical" evidence="1">
    <location>
        <begin position="112"/>
        <end position="144"/>
    </location>
</feature>
<accession>A0A2R8C1K5</accession>
<dbReference type="RefSeq" id="WP_108895904.1">
    <property type="nucleotide sequence ID" value="NZ_ONZF01000015.1"/>
</dbReference>
<evidence type="ECO:0000256" key="1">
    <source>
        <dbReference type="SAM" id="Phobius"/>
    </source>
</evidence>
<evidence type="ECO:0000313" key="2">
    <source>
        <dbReference type="EMBL" id="SPJ26196.1"/>
    </source>
</evidence>
<proteinExistence type="predicted"/>
<evidence type="ECO:0000313" key="3">
    <source>
        <dbReference type="Proteomes" id="UP000244912"/>
    </source>
</evidence>
<reference evidence="2 3" key="1">
    <citation type="submission" date="2018-03" db="EMBL/GenBank/DDBJ databases">
        <authorList>
            <person name="Keele B.F."/>
        </authorList>
    </citation>
    <scope>NUCLEOTIDE SEQUENCE [LARGE SCALE GENOMIC DNA]</scope>
    <source>
        <strain evidence="2 3">CECT 8504</strain>
    </source>
</reference>
<keyword evidence="3" id="KW-1185">Reference proteome</keyword>
<dbReference type="Proteomes" id="UP000244912">
    <property type="component" value="Unassembled WGS sequence"/>
</dbReference>
<protein>
    <submittedName>
        <fullName evidence="2">Uncharacterized protein</fullName>
    </submittedName>
</protein>
<feature type="transmembrane region" description="Helical" evidence="1">
    <location>
        <begin position="71"/>
        <end position="92"/>
    </location>
</feature>
<keyword evidence="1" id="KW-1133">Transmembrane helix</keyword>
<sequence length="187" mass="17673">MSAVAIGLAGAGLGILAAAARHTFASGLLLTGAGIAALVLFATAPSPFAATLLASLAAIAIWVAQPPGGRVAGALAAGACGLLCAAVAPHLAVLAAELPIGIGWKDHLVRPVVALGAVVVGAGIAGPGGGAFAIVACALALGLLDPGTATGWLIPAAAIGASVLARSSPRGAITVLIAISLLTLPRI</sequence>
<dbReference type="AlphaFoldDB" id="A0A2R8C1K5"/>
<feature type="transmembrane region" description="Helical" evidence="1">
    <location>
        <begin position="35"/>
        <end position="64"/>
    </location>
</feature>
<gene>
    <name evidence="2" type="ORF">PAA8504_04052</name>
</gene>
<keyword evidence="1" id="KW-0472">Membrane</keyword>
<dbReference type="EMBL" id="ONZF01000015">
    <property type="protein sequence ID" value="SPJ26196.1"/>
    <property type="molecule type" value="Genomic_DNA"/>
</dbReference>
<keyword evidence="1" id="KW-0812">Transmembrane</keyword>
<organism evidence="2 3">
    <name type="scientific">Palleronia abyssalis</name>
    <dbReference type="NCBI Taxonomy" id="1501240"/>
    <lineage>
        <taxon>Bacteria</taxon>
        <taxon>Pseudomonadati</taxon>
        <taxon>Pseudomonadota</taxon>
        <taxon>Alphaproteobacteria</taxon>
        <taxon>Rhodobacterales</taxon>
        <taxon>Roseobacteraceae</taxon>
        <taxon>Palleronia</taxon>
    </lineage>
</organism>
<name>A0A2R8C1K5_9RHOB</name>